<dbReference type="NCBIfam" id="TIGR03696">
    <property type="entry name" value="Rhs_assc_core"/>
    <property type="match status" value="1"/>
</dbReference>
<dbReference type="EMBL" id="VFJE01000050">
    <property type="protein sequence ID" value="TPD71808.1"/>
    <property type="molecule type" value="Genomic_DNA"/>
</dbReference>
<accession>A0A501QH54</accession>
<feature type="signal peptide" evidence="1">
    <location>
        <begin position="1"/>
        <end position="26"/>
    </location>
</feature>
<organism evidence="3 4">
    <name type="scientific">Flavobacterium microcysteis</name>
    <dbReference type="NCBI Taxonomy" id="2596891"/>
    <lineage>
        <taxon>Bacteria</taxon>
        <taxon>Pseudomonadati</taxon>
        <taxon>Bacteroidota</taxon>
        <taxon>Flavobacteriia</taxon>
        <taxon>Flavobacteriales</taxon>
        <taxon>Flavobacteriaceae</taxon>
        <taxon>Flavobacterium</taxon>
    </lineage>
</organism>
<keyword evidence="1" id="KW-0732">Signal</keyword>
<sequence>MTAMIQNIKILRACLLLALAPAAAMAQTATQNYTKTTTYREAGNGRPAASITYFDGLGRPIQQLAHQMSPSGKDIVTHIEYDASGKKAKEFLPYPSQSVPLGYDPNAATEVSTFYASPSLARTGNPNFEATGNPYTEKQFEASPLGRVLKQAAPGSTWKMPESPTDTDHTIRTEYLSNSAIDAVKLYKATNGILSGGYYPASLSQQGTYPAGALYKTLVKDENWTISSGNSHTMQEFKNKEGQIVLKRVWGSSIVNNVSTEGWHDTYYVYDNYGNLAFVLPPLSDGSGSQADLNGLCYQYRYDERKRLVEKRLPGKQWEFIVYDNLDRIIATGPARSPFNNMAGAVGWLFTKYDAFGRIAYTGWMQANVTSLNRNTLQADRNAQTTNLSEAKTVSDNSVSGVTFRYTNQTWPTGSGWHILSVNYYDNYDFPGAPTGFADVEGQPVYYNLSVLPKGLPTGSWTRVLEVPAVVNGELSYTLYDYKARPIRTHMLNHMGGYTQADAKLNFSGKILYTVTGHKRTGSDSPIIVREDFTYSSQDRLLTRSQKIGNRAAELLSQNTYDELGQLISKKTGGSALVAPLQKVDYAYNVRGWLKEINDTGALAKQGDPADLFAFKINYENPLAAQPQFNGNISETYWRTANDNILRRYAYQFDSMGRLTSASYHKPESVSAPDSYKESQQYDKNGNIRKLQRFGEFDDAITAMMVDDLDYTYQANSNKIAKVTDHTGSPAGFRDDIQDTNDSEDDYNYDSSGNMTFDQNKNIDQIVYNHLNLPIRISFAEGAATIEYLYNAGGKKLRKTVTESPNVKTQEYLDGFDYANGTLEAIHTAEGYVKATSDGTRPAFNYIYNYKDHLGNIRLSYTKDPVSEQVVIIEENNYYPFGLTHKNYNTTKRMYDRMGGGVIEFCPGCPLPYSYNYKFNGKEFQEELGLNVTAMDFRQYDNALGRFNGMDALAEIQYSRTPYHFGYGNPVYWTDPSGLLSDTFIRSIWDNSASTGWTYWNNSFTGYFSDNHGKGTVDTDTGIFTPSVSLDEVEVTLYRGNTIGASYILQEHVYDKSKYYEQLRSERNEKRWRDFAGGLQNTGDLISAAGFLISVTGVGLPLGGALMSLGGVVSGIGTGIEIATDISYDKFSVSKTIVKASLQVLPSAYNKIVPNSAFEMDNALIEMGSTASDKWIDYTNELNSKRGQR</sequence>
<evidence type="ECO:0000259" key="2">
    <source>
        <dbReference type="Pfam" id="PF20041"/>
    </source>
</evidence>
<name>A0A501QH54_9FLAO</name>
<evidence type="ECO:0000313" key="4">
    <source>
        <dbReference type="Proteomes" id="UP000319175"/>
    </source>
</evidence>
<comment type="caution">
    <text evidence="3">The sequence shown here is derived from an EMBL/GenBank/DDBJ whole genome shotgun (WGS) entry which is preliminary data.</text>
</comment>
<feature type="domain" description="DUF6443" evidence="2">
    <location>
        <begin position="30"/>
        <end position="169"/>
    </location>
</feature>
<keyword evidence="4" id="KW-1185">Reference proteome</keyword>
<protein>
    <submittedName>
        <fullName evidence="3">Type IV secretion protein Rhs</fullName>
    </submittedName>
</protein>
<dbReference type="InterPro" id="IPR045619">
    <property type="entry name" value="DUF6443"/>
</dbReference>
<dbReference type="InterPro" id="IPR022385">
    <property type="entry name" value="Rhs_assc_core"/>
</dbReference>
<dbReference type="Gene3D" id="2.180.10.10">
    <property type="entry name" value="RHS repeat-associated core"/>
    <property type="match status" value="1"/>
</dbReference>
<reference evidence="3 4" key="1">
    <citation type="submission" date="2019-06" db="EMBL/GenBank/DDBJ databases">
        <title>Flavobacterium sp. MaA-Y11 from geoumgang.</title>
        <authorList>
            <person name="Jeong S."/>
        </authorList>
    </citation>
    <scope>NUCLEOTIDE SEQUENCE [LARGE SCALE GENOMIC DNA]</scope>
    <source>
        <strain evidence="3 4">MaA-Y11</strain>
    </source>
</reference>
<evidence type="ECO:0000313" key="3">
    <source>
        <dbReference type="EMBL" id="TPD71808.1"/>
    </source>
</evidence>
<proteinExistence type="predicted"/>
<gene>
    <name evidence="3" type="ORF">FJA49_02725</name>
</gene>
<dbReference type="AlphaFoldDB" id="A0A501QH54"/>
<dbReference type="Pfam" id="PF20041">
    <property type="entry name" value="DUF6443"/>
    <property type="match status" value="1"/>
</dbReference>
<evidence type="ECO:0000256" key="1">
    <source>
        <dbReference type="SAM" id="SignalP"/>
    </source>
</evidence>
<dbReference type="Proteomes" id="UP000319175">
    <property type="component" value="Unassembled WGS sequence"/>
</dbReference>
<feature type="chain" id="PRO_5021400594" evidence="1">
    <location>
        <begin position="27"/>
        <end position="1189"/>
    </location>
</feature>